<evidence type="ECO:0000313" key="3">
    <source>
        <dbReference type="EMBL" id="QBE61609.1"/>
    </source>
</evidence>
<keyword evidence="1" id="KW-0812">Transmembrane</keyword>
<reference evidence="3 4" key="1">
    <citation type="submission" date="2019-02" db="EMBL/GenBank/DDBJ databases">
        <title>Draft Genome Sequences of Six Type Strains of the Genus Massilia.</title>
        <authorList>
            <person name="Miess H."/>
            <person name="Frediansyhah A."/>
            <person name="Gross H."/>
        </authorList>
    </citation>
    <scope>NUCLEOTIDE SEQUENCE [LARGE SCALE GENOMIC DNA]</scope>
    <source>
        <strain evidence="3 4">DSM 17473</strain>
    </source>
</reference>
<dbReference type="RefSeq" id="WP_130184746.1">
    <property type="nucleotide sequence ID" value="NZ_CP035913.1"/>
</dbReference>
<keyword evidence="1" id="KW-1133">Transmembrane helix</keyword>
<dbReference type="OrthoDB" id="9970659at2"/>
<evidence type="ECO:0008006" key="5">
    <source>
        <dbReference type="Google" id="ProtNLM"/>
    </source>
</evidence>
<feature type="transmembrane region" description="Helical" evidence="1">
    <location>
        <begin position="261"/>
        <end position="278"/>
    </location>
</feature>
<proteinExistence type="predicted"/>
<keyword evidence="2" id="KW-0732">Signal</keyword>
<gene>
    <name evidence="3" type="ORF">EWM63_00125</name>
</gene>
<protein>
    <recommendedName>
        <fullName evidence="5">PEP-CTERM sorting domain-containing protein</fullName>
    </recommendedName>
</protein>
<keyword evidence="4" id="KW-1185">Reference proteome</keyword>
<dbReference type="EMBL" id="CP035913">
    <property type="protein sequence ID" value="QBE61609.1"/>
    <property type="molecule type" value="Genomic_DNA"/>
</dbReference>
<dbReference type="AlphaFoldDB" id="A0A4P6KRD2"/>
<dbReference type="Proteomes" id="UP000290637">
    <property type="component" value="Chromosome"/>
</dbReference>
<evidence type="ECO:0000256" key="1">
    <source>
        <dbReference type="SAM" id="Phobius"/>
    </source>
</evidence>
<keyword evidence="1" id="KW-0472">Membrane</keyword>
<evidence type="ECO:0000313" key="4">
    <source>
        <dbReference type="Proteomes" id="UP000290637"/>
    </source>
</evidence>
<dbReference type="KEGG" id="plue:EWM63_00125"/>
<accession>A0A4P6KRD2</accession>
<feature type="chain" id="PRO_5020780083" description="PEP-CTERM sorting domain-containing protein" evidence="2">
    <location>
        <begin position="23"/>
        <end position="290"/>
    </location>
</feature>
<name>A0A4P6KRD2_9BURK</name>
<evidence type="ECO:0000256" key="2">
    <source>
        <dbReference type="SAM" id="SignalP"/>
    </source>
</evidence>
<sequence length="290" mass="31145">MKTIQLLLSCLLALLVPATALAEGRATARLEFSDGWLLQNGTPYMAPEPHDLWSQSSAIVVTRLREEQAFDFSTPSYGYWYARSCIGACANFPPDDTNVGPGGYAHGVTNGYMAMGGADPAVATTRADATATGPRINDASASGTYIIDLQPQVTSDFSVVFDVRPYLDLYIAPGSPAGSRAFAAVGVNVQFFDLTAGHSVLTVDRVFNHLLTAPEDDAGYIEDPGIVPFDIDLGLLHARSTYQLRIDQTTYAFVELAVPEPATGGLYIVGIAVLAAWARRCHRRPARRNG</sequence>
<feature type="signal peptide" evidence="2">
    <location>
        <begin position="1"/>
        <end position="22"/>
    </location>
</feature>
<organism evidence="3 4">
    <name type="scientific">Pseudoduganella lutea</name>
    <dbReference type="NCBI Taxonomy" id="321985"/>
    <lineage>
        <taxon>Bacteria</taxon>
        <taxon>Pseudomonadati</taxon>
        <taxon>Pseudomonadota</taxon>
        <taxon>Betaproteobacteria</taxon>
        <taxon>Burkholderiales</taxon>
        <taxon>Oxalobacteraceae</taxon>
        <taxon>Telluria group</taxon>
        <taxon>Pseudoduganella</taxon>
    </lineage>
</organism>